<feature type="transmembrane region" description="Helical" evidence="7">
    <location>
        <begin position="12"/>
        <end position="34"/>
    </location>
</feature>
<dbReference type="InterPro" id="IPR001958">
    <property type="entry name" value="Tet-R_TetA/multi-R_MdtG-like"/>
</dbReference>
<dbReference type="EMBL" id="CP019948">
    <property type="protein sequence ID" value="ARN81913.1"/>
    <property type="molecule type" value="Genomic_DNA"/>
</dbReference>
<feature type="transmembrane region" description="Helical" evidence="7">
    <location>
        <begin position="259"/>
        <end position="277"/>
    </location>
</feature>
<keyword evidence="4 7" id="KW-1133">Transmembrane helix</keyword>
<dbReference type="PANTHER" id="PTHR23504">
    <property type="entry name" value="MAJOR FACILITATOR SUPERFAMILY DOMAIN-CONTAINING PROTEIN 10"/>
    <property type="match status" value="1"/>
</dbReference>
<dbReference type="Pfam" id="PF07690">
    <property type="entry name" value="MFS_1"/>
    <property type="match status" value="1"/>
</dbReference>
<keyword evidence="10" id="KW-1185">Reference proteome</keyword>
<dbReference type="GO" id="GO:0016020">
    <property type="term" value="C:membrane"/>
    <property type="evidence" value="ECO:0007669"/>
    <property type="project" value="UniProtKB-SubCell"/>
</dbReference>
<evidence type="ECO:0000313" key="9">
    <source>
        <dbReference type="EMBL" id="ARN81913.1"/>
    </source>
</evidence>
<evidence type="ECO:0000256" key="3">
    <source>
        <dbReference type="ARBA" id="ARBA00022692"/>
    </source>
</evidence>
<dbReference type="PROSITE" id="PS50850">
    <property type="entry name" value="MFS"/>
    <property type="match status" value="1"/>
</dbReference>
<dbReference type="SUPFAM" id="SSF103473">
    <property type="entry name" value="MFS general substrate transporter"/>
    <property type="match status" value="1"/>
</dbReference>
<dbReference type="CDD" id="cd17388">
    <property type="entry name" value="MFS_TetA"/>
    <property type="match status" value="1"/>
</dbReference>
<feature type="region of interest" description="Disordered" evidence="6">
    <location>
        <begin position="407"/>
        <end position="427"/>
    </location>
</feature>
<evidence type="ECO:0000256" key="4">
    <source>
        <dbReference type="ARBA" id="ARBA00022989"/>
    </source>
</evidence>
<feature type="compositionally biased region" description="Polar residues" evidence="6">
    <location>
        <begin position="408"/>
        <end position="417"/>
    </location>
</feature>
<dbReference type="AlphaFoldDB" id="A0A1W6MWD9"/>
<dbReference type="PANTHER" id="PTHR23504:SF15">
    <property type="entry name" value="MAJOR FACILITATOR SUPERFAMILY (MFS) PROFILE DOMAIN-CONTAINING PROTEIN"/>
    <property type="match status" value="1"/>
</dbReference>
<dbReference type="STRING" id="655015.B1812_13390"/>
<feature type="transmembrane region" description="Helical" evidence="7">
    <location>
        <begin position="312"/>
        <end position="330"/>
    </location>
</feature>
<evidence type="ECO:0000256" key="6">
    <source>
        <dbReference type="SAM" id="MobiDB-lite"/>
    </source>
</evidence>
<comment type="subcellular location">
    <subcellularLocation>
        <location evidence="1">Membrane</location>
        <topology evidence="1">Multi-pass membrane protein</topology>
    </subcellularLocation>
</comment>
<dbReference type="InterPro" id="IPR020846">
    <property type="entry name" value="MFS_dom"/>
</dbReference>
<keyword evidence="3 7" id="KW-0812">Transmembrane</keyword>
<feature type="compositionally biased region" description="Gly residues" evidence="6">
    <location>
        <begin position="418"/>
        <end position="427"/>
    </location>
</feature>
<evidence type="ECO:0000256" key="1">
    <source>
        <dbReference type="ARBA" id="ARBA00004141"/>
    </source>
</evidence>
<accession>A0A1W6MWD9</accession>
<proteinExistence type="predicted"/>
<feature type="transmembrane region" description="Helical" evidence="7">
    <location>
        <begin position="351"/>
        <end position="375"/>
    </location>
</feature>
<dbReference type="Gene3D" id="1.20.1250.20">
    <property type="entry name" value="MFS general substrate transporter like domains"/>
    <property type="match status" value="1"/>
</dbReference>
<feature type="transmembrane region" description="Helical" evidence="7">
    <location>
        <begin position="381"/>
        <end position="400"/>
    </location>
</feature>
<dbReference type="OrthoDB" id="9764259at2"/>
<feature type="transmembrane region" description="Helical" evidence="7">
    <location>
        <begin position="222"/>
        <end position="247"/>
    </location>
</feature>
<feature type="transmembrane region" description="Helical" evidence="7">
    <location>
        <begin position="46"/>
        <end position="71"/>
    </location>
</feature>
<gene>
    <name evidence="9" type="ORF">B1812_13390</name>
</gene>
<dbReference type="InterPro" id="IPR036259">
    <property type="entry name" value="MFS_trans_sf"/>
</dbReference>
<evidence type="ECO:0000256" key="5">
    <source>
        <dbReference type="ARBA" id="ARBA00023136"/>
    </source>
</evidence>
<dbReference type="Proteomes" id="UP000193978">
    <property type="component" value="Chromosome"/>
</dbReference>
<feature type="domain" description="Major facilitator superfamily (MFS) profile" evidence="8">
    <location>
        <begin position="12"/>
        <end position="405"/>
    </location>
</feature>
<keyword evidence="5 7" id="KW-0472">Membrane</keyword>
<keyword evidence="2" id="KW-0813">Transport</keyword>
<evidence type="ECO:0000313" key="10">
    <source>
        <dbReference type="Proteomes" id="UP000193978"/>
    </source>
</evidence>
<evidence type="ECO:0000256" key="7">
    <source>
        <dbReference type="SAM" id="Phobius"/>
    </source>
</evidence>
<feature type="transmembrane region" description="Helical" evidence="7">
    <location>
        <begin position="169"/>
        <end position="189"/>
    </location>
</feature>
<feature type="transmembrane region" description="Helical" evidence="7">
    <location>
        <begin position="140"/>
        <end position="163"/>
    </location>
</feature>
<dbReference type="RefSeq" id="WP_085772029.1">
    <property type="nucleotide sequence ID" value="NZ_AP027149.1"/>
</dbReference>
<organism evidence="9 10">
    <name type="scientific">Methylocystis bryophila</name>
    <dbReference type="NCBI Taxonomy" id="655015"/>
    <lineage>
        <taxon>Bacteria</taxon>
        <taxon>Pseudomonadati</taxon>
        <taxon>Pseudomonadota</taxon>
        <taxon>Alphaproteobacteria</taxon>
        <taxon>Hyphomicrobiales</taxon>
        <taxon>Methylocystaceae</taxon>
        <taxon>Methylocystis</taxon>
    </lineage>
</organism>
<sequence>MSDVGPVRRKAAFVFILVTVVLDMLALGVMIPVLPKLITQFEGGDISRAAAVSGVFGFAWALMQFLFQPVLGSLSDRFGRRPIVLASNLGLGLDYIFMALAPSLPFLFVGRLISGATAASFSTAGAYIADIAPAEKRAGLFGMLGAAFGFGFILGPAIGGWLGNYDLRLPFWAAAALSLANAGYGFFILPESLPQEKRTQKIAWRSANVFGALRLLGAERELTLIAAAAFLSYLAHESLPNLFVLYADYRYHWDAQKTGWALALVGVSQTIVSGGLVRPAVARLGERTTLAIALIFGAAGFLLYAFASSDVLFLSAAPLIAMWGMANPSLQGLATRLRGGSEQGRLQGALASLRGVSGMIGPLLFTQIFSLSAAAGVFPGGAYLLSAALLCASLVAALAAGSVRRGSLSPNAAQGESQGEGSGPLLG</sequence>
<evidence type="ECO:0000259" key="8">
    <source>
        <dbReference type="PROSITE" id="PS50850"/>
    </source>
</evidence>
<dbReference type="GO" id="GO:0022857">
    <property type="term" value="F:transmembrane transporter activity"/>
    <property type="evidence" value="ECO:0007669"/>
    <property type="project" value="InterPro"/>
</dbReference>
<name>A0A1W6MWD9_9HYPH</name>
<feature type="transmembrane region" description="Helical" evidence="7">
    <location>
        <begin position="83"/>
        <end position="102"/>
    </location>
</feature>
<protein>
    <submittedName>
        <fullName evidence="9">Tetracycline resistance MFS efflux pump</fullName>
    </submittedName>
</protein>
<dbReference type="InterPro" id="IPR011701">
    <property type="entry name" value="MFS"/>
</dbReference>
<dbReference type="KEGG" id="mbry:B1812_13390"/>
<evidence type="ECO:0000256" key="2">
    <source>
        <dbReference type="ARBA" id="ARBA00022448"/>
    </source>
</evidence>
<dbReference type="PRINTS" id="PR01035">
    <property type="entry name" value="TCRTETA"/>
</dbReference>
<feature type="transmembrane region" description="Helical" evidence="7">
    <location>
        <begin position="289"/>
        <end position="306"/>
    </location>
</feature>
<feature type="transmembrane region" description="Helical" evidence="7">
    <location>
        <begin position="108"/>
        <end position="128"/>
    </location>
</feature>
<reference evidence="9 10" key="1">
    <citation type="submission" date="2017-02" db="EMBL/GenBank/DDBJ databases">
        <authorList>
            <person name="Peterson S.W."/>
        </authorList>
    </citation>
    <scope>NUCLEOTIDE SEQUENCE [LARGE SCALE GENOMIC DNA]</scope>
    <source>
        <strain evidence="9 10">S285</strain>
    </source>
</reference>